<evidence type="ECO:0000256" key="7">
    <source>
        <dbReference type="ARBA" id="ARBA00022553"/>
    </source>
</evidence>
<protein>
    <recommendedName>
        <fullName evidence="4">ATP citrate synthase</fullName>
        <ecNumber evidence="4">2.3.3.8</ecNumber>
    </recommendedName>
</protein>
<comment type="subcellular location">
    <subcellularLocation>
        <location evidence="1">Cytoplasm</location>
    </subcellularLocation>
</comment>
<dbReference type="Proteomes" id="UP000224006">
    <property type="component" value="Chromosome VII"/>
</dbReference>
<dbReference type="Gene3D" id="3.40.50.261">
    <property type="entry name" value="Succinyl-CoA synthetase domains"/>
    <property type="match status" value="2"/>
</dbReference>
<dbReference type="PANTHER" id="PTHR23118:SF42">
    <property type="entry name" value="ATP-CITRATE SYNTHASE"/>
    <property type="match status" value="1"/>
</dbReference>
<dbReference type="InterPro" id="IPR003781">
    <property type="entry name" value="CoA-bd"/>
</dbReference>
<evidence type="ECO:0000256" key="12">
    <source>
        <dbReference type="ARBA" id="ARBA00022842"/>
    </source>
</evidence>
<reference evidence="19 20" key="1">
    <citation type="submission" date="2017-09" db="EMBL/GenBank/DDBJ databases">
        <title>Genome sequencing of Besnoitia besnoiti strain Bb-Ger1.</title>
        <authorList>
            <person name="Schares G."/>
            <person name="Venepally P."/>
            <person name="Lorenzi H.A."/>
        </authorList>
    </citation>
    <scope>NUCLEOTIDE SEQUENCE [LARGE SCALE GENOMIC DNA]</scope>
    <source>
        <strain evidence="19 20">Bb-Ger1</strain>
    </source>
</reference>
<evidence type="ECO:0000256" key="9">
    <source>
        <dbReference type="ARBA" id="ARBA00022723"/>
    </source>
</evidence>
<dbReference type="EMBL" id="NWUJ01000008">
    <property type="protein sequence ID" value="PFH33717.1"/>
    <property type="molecule type" value="Genomic_DNA"/>
</dbReference>
<dbReference type="GO" id="GO:0016829">
    <property type="term" value="F:lyase activity"/>
    <property type="evidence" value="ECO:0007669"/>
    <property type="project" value="UniProtKB-KW"/>
</dbReference>
<keyword evidence="5" id="KW-0963">Cytoplasm</keyword>
<feature type="region of interest" description="Disordered" evidence="14">
    <location>
        <begin position="673"/>
        <end position="692"/>
    </location>
</feature>
<evidence type="ECO:0000256" key="4">
    <source>
        <dbReference type="ARBA" id="ARBA00012639"/>
    </source>
</evidence>
<evidence type="ECO:0000256" key="8">
    <source>
        <dbReference type="ARBA" id="ARBA00022679"/>
    </source>
</evidence>
<evidence type="ECO:0000256" key="3">
    <source>
        <dbReference type="ARBA" id="ARBA00010719"/>
    </source>
</evidence>
<keyword evidence="10" id="KW-0547">Nucleotide-binding</keyword>
<feature type="compositionally biased region" description="Polar residues" evidence="14">
    <location>
        <begin position="202"/>
        <end position="211"/>
    </location>
</feature>
<dbReference type="InterPro" id="IPR032263">
    <property type="entry name" value="Citrate-bd"/>
</dbReference>
<dbReference type="PANTHER" id="PTHR23118">
    <property type="entry name" value="ATP-CITRATE SYNTHASE"/>
    <property type="match status" value="1"/>
</dbReference>
<evidence type="ECO:0000256" key="2">
    <source>
        <dbReference type="ARBA" id="ARBA00005899"/>
    </source>
</evidence>
<keyword evidence="20" id="KW-1185">Reference proteome</keyword>
<evidence type="ECO:0000256" key="13">
    <source>
        <dbReference type="ARBA" id="ARBA00023098"/>
    </source>
</evidence>
<dbReference type="SUPFAM" id="SSF56059">
    <property type="entry name" value="Glutathione synthetase ATP-binding domain-like"/>
    <property type="match status" value="2"/>
</dbReference>
<evidence type="ECO:0000259" key="16">
    <source>
        <dbReference type="Pfam" id="PF02629"/>
    </source>
</evidence>
<keyword evidence="9" id="KW-0479">Metal-binding</keyword>
<keyword evidence="12" id="KW-0460">Magnesium</keyword>
<dbReference type="InterPro" id="IPR016102">
    <property type="entry name" value="Succinyl-CoA_synth-like"/>
</dbReference>
<gene>
    <name evidence="19" type="ORF">BESB_079330</name>
</gene>
<dbReference type="KEGG" id="bbes:BESB_079330"/>
<feature type="domain" description="CoA-binding" evidence="16">
    <location>
        <begin position="709"/>
        <end position="815"/>
    </location>
</feature>
<evidence type="ECO:0000256" key="14">
    <source>
        <dbReference type="SAM" id="MobiDB-lite"/>
    </source>
</evidence>
<dbReference type="Pfam" id="PF16114">
    <property type="entry name" value="Citrate_bind"/>
    <property type="match status" value="1"/>
</dbReference>
<dbReference type="EC" id="2.3.3.8" evidence="4"/>
<keyword evidence="8" id="KW-0808">Transferase</keyword>
<feature type="domain" description="ATP-citrate synthase citrate-binding" evidence="17">
    <location>
        <begin position="364"/>
        <end position="542"/>
    </location>
</feature>
<evidence type="ECO:0000259" key="17">
    <source>
        <dbReference type="Pfam" id="PF16114"/>
    </source>
</evidence>
<dbReference type="FunFam" id="3.40.50.261:FF:000003">
    <property type="entry name" value="ATP-citrate synthase subunit"/>
    <property type="match status" value="1"/>
</dbReference>
<dbReference type="GO" id="GO:0006085">
    <property type="term" value="P:acetyl-CoA biosynthetic process"/>
    <property type="evidence" value="ECO:0007669"/>
    <property type="project" value="TreeGrafter"/>
</dbReference>
<dbReference type="Gene3D" id="3.40.50.720">
    <property type="entry name" value="NAD(P)-binding Rossmann-like Domain"/>
    <property type="match status" value="1"/>
</dbReference>
<evidence type="ECO:0000256" key="10">
    <source>
        <dbReference type="ARBA" id="ARBA00022741"/>
    </source>
</evidence>
<keyword evidence="19" id="KW-0456">Lyase</keyword>
<evidence type="ECO:0000256" key="6">
    <source>
        <dbReference type="ARBA" id="ARBA00022516"/>
    </source>
</evidence>
<name>A0A2A9MDM2_BESBE</name>
<dbReference type="GO" id="GO:0046872">
    <property type="term" value="F:metal ion binding"/>
    <property type="evidence" value="ECO:0007669"/>
    <property type="project" value="UniProtKB-KW"/>
</dbReference>
<dbReference type="VEuPathDB" id="ToxoDB:BESB_079330"/>
<dbReference type="Pfam" id="PF00549">
    <property type="entry name" value="Ligase_CoA"/>
    <property type="match status" value="1"/>
</dbReference>
<dbReference type="GO" id="GO:0005524">
    <property type="term" value="F:ATP binding"/>
    <property type="evidence" value="ECO:0007669"/>
    <property type="project" value="UniProtKB-KW"/>
</dbReference>
<keyword evidence="6" id="KW-0444">Lipid biosynthesis</keyword>
<dbReference type="GO" id="GO:0005829">
    <property type="term" value="C:cytosol"/>
    <property type="evidence" value="ECO:0007669"/>
    <property type="project" value="TreeGrafter"/>
</dbReference>
<evidence type="ECO:0000313" key="20">
    <source>
        <dbReference type="Proteomes" id="UP000224006"/>
    </source>
</evidence>
<keyword evidence="13" id="KW-0443">Lipid metabolism</keyword>
<feature type="region of interest" description="Disordered" evidence="14">
    <location>
        <begin position="188"/>
        <end position="213"/>
    </location>
</feature>
<dbReference type="InterPro" id="IPR036291">
    <property type="entry name" value="NAD(P)-bd_dom_sf"/>
</dbReference>
<evidence type="ECO:0000256" key="5">
    <source>
        <dbReference type="ARBA" id="ARBA00022490"/>
    </source>
</evidence>
<keyword evidence="11" id="KW-0067">ATP-binding</keyword>
<dbReference type="GO" id="GO:0006633">
    <property type="term" value="P:fatty acid biosynthetic process"/>
    <property type="evidence" value="ECO:0007669"/>
    <property type="project" value="TreeGrafter"/>
</dbReference>
<evidence type="ECO:0000259" key="18">
    <source>
        <dbReference type="Pfam" id="PF24948"/>
    </source>
</evidence>
<comment type="caution">
    <text evidence="19">The sequence shown here is derived from an EMBL/GenBank/DDBJ whole genome shotgun (WGS) entry which is preliminary data.</text>
</comment>
<dbReference type="Pfam" id="PF00285">
    <property type="entry name" value="Citrate_synt"/>
    <property type="match status" value="1"/>
</dbReference>
<dbReference type="FunFam" id="3.40.50.261:FF:000004">
    <property type="entry name" value="ATP-citrate synthase subunit"/>
    <property type="match status" value="1"/>
</dbReference>
<evidence type="ECO:0000256" key="1">
    <source>
        <dbReference type="ARBA" id="ARBA00004496"/>
    </source>
</evidence>
<evidence type="ECO:0000259" key="15">
    <source>
        <dbReference type="Pfam" id="PF00549"/>
    </source>
</evidence>
<dbReference type="GO" id="GO:0003878">
    <property type="term" value="F:ATP citrate synthase activity"/>
    <property type="evidence" value="ECO:0007669"/>
    <property type="project" value="UniProtKB-EC"/>
</dbReference>
<accession>A0A2A9MDM2</accession>
<organism evidence="19 20">
    <name type="scientific">Besnoitia besnoiti</name>
    <name type="common">Apicomplexan protozoan</name>
    <dbReference type="NCBI Taxonomy" id="94643"/>
    <lineage>
        <taxon>Eukaryota</taxon>
        <taxon>Sar</taxon>
        <taxon>Alveolata</taxon>
        <taxon>Apicomplexa</taxon>
        <taxon>Conoidasida</taxon>
        <taxon>Coccidia</taxon>
        <taxon>Eucoccidiorida</taxon>
        <taxon>Eimeriorina</taxon>
        <taxon>Sarcocystidae</taxon>
        <taxon>Besnoitia</taxon>
    </lineage>
</organism>
<dbReference type="InterPro" id="IPR016143">
    <property type="entry name" value="Citrate_synth-like_sm_a-sub"/>
</dbReference>
<dbReference type="InterPro" id="IPR036969">
    <property type="entry name" value="Citrate_synthase_sf"/>
</dbReference>
<dbReference type="InterPro" id="IPR005811">
    <property type="entry name" value="SUCC_ACL_C"/>
</dbReference>
<dbReference type="Pfam" id="PF02629">
    <property type="entry name" value="CoA_binding"/>
    <property type="match status" value="1"/>
</dbReference>
<dbReference type="Pfam" id="PF24948">
    <property type="entry name" value="Citrate_synth_N"/>
    <property type="match status" value="1"/>
</dbReference>
<dbReference type="OrthoDB" id="3261737at2759"/>
<feature type="region of interest" description="Disordered" evidence="14">
    <location>
        <begin position="227"/>
        <end position="270"/>
    </location>
</feature>
<dbReference type="RefSeq" id="XP_029217726.1">
    <property type="nucleotide sequence ID" value="XM_029366295.1"/>
</dbReference>
<evidence type="ECO:0000256" key="11">
    <source>
        <dbReference type="ARBA" id="ARBA00022840"/>
    </source>
</evidence>
<dbReference type="InterPro" id="IPR002020">
    <property type="entry name" value="Citrate_synthase"/>
</dbReference>
<evidence type="ECO:0000313" key="19">
    <source>
        <dbReference type="EMBL" id="PFH33717.1"/>
    </source>
</evidence>
<comment type="similarity">
    <text evidence="3">In the N-terminal section; belongs to the succinate/malate CoA ligase beta subunit family.</text>
</comment>
<feature type="compositionally biased region" description="Basic and acidic residues" evidence="14">
    <location>
        <begin position="260"/>
        <end position="270"/>
    </location>
</feature>
<dbReference type="SUPFAM" id="SSF52210">
    <property type="entry name" value="Succinyl-CoA synthetase domains"/>
    <property type="match status" value="1"/>
</dbReference>
<dbReference type="Gene3D" id="1.10.230.10">
    <property type="entry name" value="Cytochrome P450-Terp, domain 2"/>
    <property type="match status" value="1"/>
</dbReference>
<feature type="domain" description="ATP-citrate synthase ATP-grasp" evidence="18">
    <location>
        <begin position="56"/>
        <end position="199"/>
    </location>
</feature>
<comment type="similarity">
    <text evidence="2">In the C-terminal section; belongs to the succinate/malate CoA ligase alpha subunit family.</text>
</comment>
<dbReference type="SUPFAM" id="SSF48256">
    <property type="entry name" value="Citrate synthase"/>
    <property type="match status" value="1"/>
</dbReference>
<dbReference type="InterPro" id="IPR056749">
    <property type="entry name" value="Citrate_synth_N"/>
</dbReference>
<dbReference type="SUPFAM" id="SSF51735">
    <property type="entry name" value="NAD(P)-binding Rossmann-fold domains"/>
    <property type="match status" value="1"/>
</dbReference>
<dbReference type="STRING" id="94643.A0A2A9MDM2"/>
<dbReference type="CDD" id="cd06100">
    <property type="entry name" value="CCL_ACL-C"/>
    <property type="match status" value="1"/>
</dbReference>
<dbReference type="GeneID" id="40312860"/>
<proteinExistence type="inferred from homology"/>
<dbReference type="Gene3D" id="3.30.470.110">
    <property type="match status" value="2"/>
</dbReference>
<keyword evidence="7" id="KW-0597">Phosphoprotein</keyword>
<sequence length="1320" mass="143602">MALSIREADAKRLLWTPLPASVSASEVAQTPLSGLLNGNAPFGTSAKTTPSASGSFLQGVCVAVDTTTDLDELPSAHPWLLTSRLTVKPDVLLKRRGKSGLVKLNLSWEEAQKELKQLMGTSFTTQGLTGELDHFIVEPFFPHDESTNEFYVAVRTLRSGDEVLFSHRGGVNVGNVDEHANRVLVPIENRARKQSTEEAATGAQSGQTTRDLNGIVQPAPNAGVFAARSEPSTSGMAATKDAKNEGMNGSAENATPRRQAQWEKGQRDGSECHYTQEELERLFATLVVDVAAEEVRNALPRFLAELYRQFCEMHFSFLEINPFCFDASTQTFAILDCAAKLDHTADFICDKKWGDVSFPSPFGRRFTEEERYVRELDSKTGASLKLTVLNPKGRIWTLIAGGGASVVYADTICDLGLGHELCNYGEYSGAPSEVTTYEYTKTILGMMTAPDSYRQEGKVLLIGGGIANFTNVADTFRGIIRALREFREQLRAFKVRIYVRRGGPNYQEGLKRMREVGEELNIPVKVFGPETYMTSIIPFALQDDAGSGADASGLGENGQTGGPSQANGVVACTPATMNDMIGDLATHHGWDISLSSDSGAPGNTPAGSSRAVHSMAEATSVGISPVTPSADGRDAFFAHGGQLSTWHEMTMEEVEKNPHFEKYIQAFLAQQKATSARSPEGSATPEKTASSESLSGLLNALQRPNLFTNETRCFVWGLQSRAVQEMLDFDHACGRKKPSVAAIIYEFAVSHSRSFYFGTEEVFLPVYQSLQEAVDRHHDVSVLVNFASMRSAASVTRLALDVAPQLRTIVVIAEGVPERVARQLATETHERGVCLIGPATVGGIKSGAFRIGNTGGTLENVMNARLYRPGSVGCVTKSGGMLNEMNNILSIVSDGTYEAIAIGGDRFPGTSMLDHLLRFEKNPDIKLLVLLGEVGGGMEYEVIEAIKDGRLTKPLIAWCVGTCASLFSTEVSFGHAGAWAGSQREHASAKNAALKAAGVFVPSSFHEFGKSIRQVYVQLVKQGVITPRREVPVPRIPMDYAWAKKLGLVRKPKGFVSTISDDRGEELVYAGWPISKVLGDQLGVGGVISLLWFKRPLPDYCYRYLERVLMLTADHGPAVCGAHNVIVTSRAGKDLISSLISGLCTIGDRFGGACDQAAQQFLGAFTRGTTPADFVAEMKRQNKLIMGIGHRVKSVHNPDMRVQLLKTFCKSSFPQTPLIDYAEQVEQVTTKKKDTLILNVDGLIGVSMCDMLFHCGHFTENEAKDYINNGCINGLFVLGRSIGFIGHFLDQKRLKQGLYRHDVDDIAYVLPDWSSADKKA</sequence>
<feature type="domain" description="ATP-citrate synthase/succinyl-CoA ligase C-terminal" evidence="15">
    <location>
        <begin position="876"/>
        <end position="999"/>
    </location>
</feature>